<comment type="caution">
    <text evidence="1">The sequence shown here is derived from an EMBL/GenBank/DDBJ whole genome shotgun (WGS) entry which is preliminary data.</text>
</comment>
<evidence type="ECO:0000313" key="2">
    <source>
        <dbReference type="Proteomes" id="UP000035068"/>
    </source>
</evidence>
<dbReference type="RefSeq" id="WP_040096462.1">
    <property type="nucleotide sequence ID" value="NZ_JWJD01000001.1"/>
</dbReference>
<dbReference type="Proteomes" id="UP000035068">
    <property type="component" value="Unassembled WGS sequence"/>
</dbReference>
<proteinExistence type="predicted"/>
<dbReference type="EMBL" id="JWJD01000001">
    <property type="protein sequence ID" value="KIH77902.1"/>
    <property type="molecule type" value="Genomic_DNA"/>
</dbReference>
<gene>
    <name evidence="1" type="ORF">GFER_04590</name>
</gene>
<sequence>MKEKLLLILSTVLLLGFLSPTLGLATECLTLRGQAYTNSLSEVTTMGSARLKGIKGVDLRCGLQGALQGINQDDGSLYFKHTVVCDDHTVFILDSHTVMQVEGDCQAQGRPGIIAGFEESSSMVGVDGPFAGWAGTAWISGRAECGWNRMEVKAEICGAARAPGDYAKPRIPAR</sequence>
<dbReference type="AlphaFoldDB" id="A0A0C2HYR3"/>
<reference evidence="1 2" key="1">
    <citation type="submission" date="2014-12" db="EMBL/GenBank/DDBJ databases">
        <title>Genomes of Geoalkalibacter ferrihydriticus and Geoalkalibacter subterraneus, two haloalkaliphilic metal-reducing members of the Geobacteraceae.</title>
        <authorList>
            <person name="Badalamenti J.P."/>
            <person name="Torres C.I."/>
            <person name="Krajmalnik-Brown R."/>
            <person name="Bond D.R."/>
        </authorList>
    </citation>
    <scope>NUCLEOTIDE SEQUENCE [LARGE SCALE GENOMIC DNA]</scope>
    <source>
        <strain evidence="1 2">DSM 17813</strain>
    </source>
</reference>
<evidence type="ECO:0000313" key="1">
    <source>
        <dbReference type="EMBL" id="KIH77902.1"/>
    </source>
</evidence>
<keyword evidence="2" id="KW-1185">Reference proteome</keyword>
<name>A0A0C2HYR3_9BACT</name>
<protein>
    <submittedName>
        <fullName evidence="1">Uncharacterized protein</fullName>
    </submittedName>
</protein>
<accession>A0A0C2HYR3</accession>
<organism evidence="1 2">
    <name type="scientific">Geoalkalibacter ferrihydriticus DSM 17813</name>
    <dbReference type="NCBI Taxonomy" id="1121915"/>
    <lineage>
        <taxon>Bacteria</taxon>
        <taxon>Pseudomonadati</taxon>
        <taxon>Thermodesulfobacteriota</taxon>
        <taxon>Desulfuromonadia</taxon>
        <taxon>Desulfuromonadales</taxon>
        <taxon>Geoalkalibacteraceae</taxon>
        <taxon>Geoalkalibacter</taxon>
    </lineage>
</organism>